<protein>
    <submittedName>
        <fullName evidence="1">Alpha/beta hydrolase</fullName>
    </submittedName>
</protein>
<dbReference type="InterPro" id="IPR029058">
    <property type="entry name" value="AB_hydrolase_fold"/>
</dbReference>
<dbReference type="SUPFAM" id="SSF53474">
    <property type="entry name" value="alpha/beta-Hydrolases"/>
    <property type="match status" value="1"/>
</dbReference>
<comment type="caution">
    <text evidence="1">The sequence shown here is derived from an EMBL/GenBank/DDBJ whole genome shotgun (WGS) entry which is preliminary data.</text>
</comment>
<dbReference type="GO" id="GO:0016787">
    <property type="term" value="F:hydrolase activity"/>
    <property type="evidence" value="ECO:0007669"/>
    <property type="project" value="UniProtKB-KW"/>
</dbReference>
<dbReference type="Proteomes" id="UP000675940">
    <property type="component" value="Unassembled WGS sequence"/>
</dbReference>
<dbReference type="EMBL" id="JAGISH010000010">
    <property type="protein sequence ID" value="MBP0484188.1"/>
    <property type="molecule type" value="Genomic_DNA"/>
</dbReference>
<evidence type="ECO:0000313" key="1">
    <source>
        <dbReference type="EMBL" id="MBP0484188.1"/>
    </source>
</evidence>
<keyword evidence="2" id="KW-1185">Reference proteome</keyword>
<organism evidence="1 2">
    <name type="scientific">Sagittula salina</name>
    <dbReference type="NCBI Taxonomy" id="2820268"/>
    <lineage>
        <taxon>Bacteria</taxon>
        <taxon>Pseudomonadati</taxon>
        <taxon>Pseudomonadota</taxon>
        <taxon>Alphaproteobacteria</taxon>
        <taxon>Rhodobacterales</taxon>
        <taxon>Roseobacteraceae</taxon>
        <taxon>Sagittula</taxon>
    </lineage>
</organism>
<dbReference type="AlphaFoldDB" id="A0A940S1I4"/>
<dbReference type="InterPro" id="IPR010297">
    <property type="entry name" value="DUF900_hydrolase"/>
</dbReference>
<keyword evidence="1" id="KW-0378">Hydrolase</keyword>
<dbReference type="Gene3D" id="3.40.50.1820">
    <property type="entry name" value="alpha/beta hydrolase"/>
    <property type="match status" value="1"/>
</dbReference>
<proteinExistence type="predicted"/>
<dbReference type="RefSeq" id="WP_209362299.1">
    <property type="nucleotide sequence ID" value="NZ_JAGISH010000010.1"/>
</dbReference>
<reference evidence="1" key="1">
    <citation type="submission" date="2021-03" db="EMBL/GenBank/DDBJ databases">
        <title>Sagittula salina sp. nov. strain M10.9X isolated from the marine waste.</title>
        <authorList>
            <person name="Satari L."/>
            <person name="Molina-Menor E."/>
            <person name="Vidal-Verdu A."/>
            <person name="Pascual J."/>
            <person name="Pereto J."/>
            <person name="Porcar M."/>
        </authorList>
    </citation>
    <scope>NUCLEOTIDE SEQUENCE</scope>
    <source>
        <strain evidence="1">M10.9X</strain>
    </source>
</reference>
<dbReference type="Pfam" id="PF05990">
    <property type="entry name" value="DUF900"/>
    <property type="match status" value="1"/>
</dbReference>
<evidence type="ECO:0000313" key="2">
    <source>
        <dbReference type="Proteomes" id="UP000675940"/>
    </source>
</evidence>
<sequence length="318" mass="33993">MPILRITVTENGAGLHGSSAPLLPALARALAEDDGPVTVMVHGYRYAPGTGLSCPHETLFHRAPEGMGARIISWPRHLGLRGQRGEGLGISFGWPARGSLWDAHRRAETAGLALSGLLDSLRDLDPGRTVNLICHSLGARVALAAIRAGRPGAINRAVLLAAAEFAGTAQKALRSVSGRHTQVLNVTTRENDLFDFLFQRLVAPETRGDRMLGQGQGPAALPNMVTLQLDDAASLQALRAAGYRIAARERLICHWSPYLRAGVFPLYGAFLSGGLGLPELRATLPEAPAPRWSRLRRGLTMPPIATRAIGHRHGTGSR</sequence>
<accession>A0A940S1I4</accession>
<name>A0A940S1I4_9RHOB</name>
<gene>
    <name evidence="1" type="ORF">J5474_17055</name>
</gene>